<feature type="transmembrane region" description="Helical" evidence="5">
    <location>
        <begin position="267"/>
        <end position="284"/>
    </location>
</feature>
<dbReference type="Pfam" id="PF00902">
    <property type="entry name" value="TatC"/>
    <property type="match status" value="1"/>
</dbReference>
<keyword evidence="3 5" id="KW-1133">Transmembrane helix</keyword>
<proteinExistence type="inferred from homology"/>
<dbReference type="PANTHER" id="PTHR30371:SF4">
    <property type="entry name" value="SEC-INDEPENDENT PROTEIN TRANSLOCASE PROTEIN TATCD"/>
    <property type="match status" value="1"/>
</dbReference>
<keyword evidence="5" id="KW-0811">Translocation</keyword>
<dbReference type="AlphaFoldDB" id="A0A0C2HIJ7"/>
<feature type="compositionally biased region" description="Basic and acidic residues" evidence="6">
    <location>
        <begin position="17"/>
        <end position="28"/>
    </location>
</feature>
<feature type="transmembrane region" description="Helical" evidence="5">
    <location>
        <begin position="208"/>
        <end position="234"/>
    </location>
</feature>
<reference evidence="8" key="3">
    <citation type="submission" date="2022-12" db="EMBL/GenBank/DDBJ databases">
        <title>Genome analysis and biological profiling of marine Salinicoccus roseus MOSEL-ME25.</title>
        <authorList>
            <person name="Mirza F.T."/>
            <person name="Xie Y."/>
            <person name="Shinwari Z.K."/>
        </authorList>
    </citation>
    <scope>NUCLEOTIDE SEQUENCE</scope>
    <source>
        <strain evidence="8">MOSEL-ME25</strain>
    </source>
</reference>
<dbReference type="EMBL" id="JXII01000002">
    <property type="protein sequence ID" value="KIH71489.1"/>
    <property type="molecule type" value="Genomic_DNA"/>
</dbReference>
<feature type="compositionally biased region" description="Gly residues" evidence="6">
    <location>
        <begin position="30"/>
        <end position="42"/>
    </location>
</feature>
<evidence type="ECO:0000256" key="1">
    <source>
        <dbReference type="ARBA" id="ARBA00004141"/>
    </source>
</evidence>
<comment type="subunit">
    <text evidence="5">Forms a complex with TatA.</text>
</comment>
<comment type="function">
    <text evidence="5">Part of the twin-arginine translocation (Tat) system that transports large folded proteins containing a characteristic twin-arginine motif in their signal peptide across membranes.</text>
</comment>
<keyword evidence="5" id="KW-1003">Cell membrane</keyword>
<protein>
    <recommendedName>
        <fullName evidence="5">Sec-independent protein translocase protein TatC</fullName>
    </recommendedName>
</protein>
<feature type="region of interest" description="Disordered" evidence="6">
    <location>
        <begin position="1"/>
        <end position="61"/>
    </location>
</feature>
<dbReference type="InterPro" id="IPR002033">
    <property type="entry name" value="TatC"/>
</dbReference>
<evidence type="ECO:0000313" key="10">
    <source>
        <dbReference type="Proteomes" id="UP000527860"/>
    </source>
</evidence>
<feature type="transmembrane region" description="Helical" evidence="5">
    <location>
        <begin position="78"/>
        <end position="101"/>
    </location>
</feature>
<dbReference type="HAMAP" id="MF_00902">
    <property type="entry name" value="TatC"/>
    <property type="match status" value="1"/>
</dbReference>
<comment type="similarity">
    <text evidence="5">Belongs to the TatC family.</text>
</comment>
<evidence type="ECO:0000256" key="2">
    <source>
        <dbReference type="ARBA" id="ARBA00022692"/>
    </source>
</evidence>
<dbReference type="RefSeq" id="WP_040104953.1">
    <property type="nucleotide sequence ID" value="NZ_JABEVU030000001.1"/>
</dbReference>
<keyword evidence="5" id="KW-0653">Protein transport</keyword>
<evidence type="ECO:0000256" key="6">
    <source>
        <dbReference type="SAM" id="MobiDB-lite"/>
    </source>
</evidence>
<comment type="subcellular location">
    <subcellularLocation>
        <location evidence="5">Cell membrane</location>
        <topology evidence="5">Multi-pass membrane protein</topology>
    </subcellularLocation>
    <subcellularLocation>
        <location evidence="1">Membrane</location>
        <topology evidence="1">Multi-pass membrane protein</topology>
    </subcellularLocation>
</comment>
<evidence type="ECO:0000256" key="4">
    <source>
        <dbReference type="ARBA" id="ARBA00023136"/>
    </source>
</evidence>
<evidence type="ECO:0000313" key="9">
    <source>
        <dbReference type="Proteomes" id="UP000031546"/>
    </source>
</evidence>
<dbReference type="Proteomes" id="UP000031546">
    <property type="component" value="Unassembled WGS sequence"/>
</dbReference>
<accession>A0A0C2HIJ7</accession>
<sequence length="302" mass="34310">MDPYQNLNVSPVHKRKAERERKAQEEKSSGGAGGSDGGGNGNGPRNPQEPEEPRKRKKVSTEDPYAPLMDHIEDLRSLLIKSAVIFVLWFFLIFMTVAWWFPVVSKGADIIVLGPFEVIRFYIRTSAAMSLGLSLPFICWFLWQFVRPGLVDKETQFLKGSLPVMLGLFLVGLSFGYFVVHPISYFFLIEMGQINFDVLVTADEYMSFLLITTIPFGLIFQLPIVVLFLNHIELLDSDLMKKSRKFAYFGLLVITALIAPPDFFTHLITLLPMIGLYEISIILVRRKERRTAQKERAEAEAA</sequence>
<dbReference type="GO" id="GO:0009977">
    <property type="term" value="F:proton motive force dependent protein transmembrane transporter activity"/>
    <property type="evidence" value="ECO:0007669"/>
    <property type="project" value="TreeGrafter"/>
</dbReference>
<keyword evidence="10" id="KW-1185">Reference proteome</keyword>
<keyword evidence="2 5" id="KW-0812">Transmembrane</keyword>
<organism evidence="7 9">
    <name type="scientific">Salinicoccus roseus</name>
    <dbReference type="NCBI Taxonomy" id="45670"/>
    <lineage>
        <taxon>Bacteria</taxon>
        <taxon>Bacillati</taxon>
        <taxon>Bacillota</taxon>
        <taxon>Bacilli</taxon>
        <taxon>Bacillales</taxon>
        <taxon>Staphylococcaceae</taxon>
        <taxon>Salinicoccus</taxon>
    </lineage>
</organism>
<dbReference type="EMBL" id="JABEVU030000001">
    <property type="protein sequence ID" value="MDB0579564.1"/>
    <property type="molecule type" value="Genomic_DNA"/>
</dbReference>
<keyword evidence="5" id="KW-0813">Transport</keyword>
<dbReference type="OrthoDB" id="9777044at2"/>
<keyword evidence="4 5" id="KW-0472">Membrane</keyword>
<reference evidence="8" key="2">
    <citation type="submission" date="2020-04" db="EMBL/GenBank/DDBJ databases">
        <authorList>
            <person name="Tanveer F."/>
            <person name="Xie Y."/>
            <person name="Shinwari Z.K."/>
        </authorList>
    </citation>
    <scope>NUCLEOTIDE SEQUENCE</scope>
    <source>
        <strain evidence="8">MOSEL-ME25</strain>
    </source>
</reference>
<dbReference type="PANTHER" id="PTHR30371">
    <property type="entry name" value="SEC-INDEPENDENT PROTEIN TRANSLOCASE PROTEIN TATC"/>
    <property type="match status" value="1"/>
</dbReference>
<feature type="transmembrane region" description="Helical" evidence="5">
    <location>
        <begin position="246"/>
        <end position="261"/>
    </location>
</feature>
<reference evidence="7 9" key="1">
    <citation type="submission" date="2015-01" db="EMBL/GenBank/DDBJ databases">
        <title>Genome sequences of high lactate-tolerant strain Salinicoccus roseus W12 with industrial interest.</title>
        <authorList>
            <person name="Wang H."/>
            <person name="Yu B."/>
        </authorList>
    </citation>
    <scope>NUCLEOTIDE SEQUENCE [LARGE SCALE GENOMIC DNA]</scope>
    <source>
        <strain evidence="7 9">W12</strain>
    </source>
</reference>
<dbReference type="PRINTS" id="PR01840">
    <property type="entry name" value="TATCFAMILY"/>
</dbReference>
<feature type="transmembrane region" description="Helical" evidence="5">
    <location>
        <begin position="121"/>
        <end position="143"/>
    </location>
</feature>
<dbReference type="GO" id="GO:0033281">
    <property type="term" value="C:TAT protein transport complex"/>
    <property type="evidence" value="ECO:0007669"/>
    <property type="project" value="UniProtKB-UniRule"/>
</dbReference>
<gene>
    <name evidence="5 8" type="primary">tatC</name>
    <name evidence="8" type="ORF">F7P68_0003400</name>
    <name evidence="7" type="ORF">SN16_02100</name>
</gene>
<dbReference type="NCBIfam" id="TIGR00945">
    <property type="entry name" value="tatC"/>
    <property type="match status" value="1"/>
</dbReference>
<comment type="caution">
    <text evidence="7">The sequence shown here is derived from an EMBL/GenBank/DDBJ whole genome shotgun (WGS) entry which is preliminary data.</text>
</comment>
<name>A0A0C2HIJ7_9STAP</name>
<evidence type="ECO:0000256" key="3">
    <source>
        <dbReference type="ARBA" id="ARBA00022989"/>
    </source>
</evidence>
<evidence type="ECO:0000313" key="7">
    <source>
        <dbReference type="EMBL" id="KIH71489.1"/>
    </source>
</evidence>
<dbReference type="STRING" id="45670.SN16_02100"/>
<dbReference type="GO" id="GO:0043953">
    <property type="term" value="P:protein transport by the Tat complex"/>
    <property type="evidence" value="ECO:0007669"/>
    <property type="project" value="UniProtKB-UniRule"/>
</dbReference>
<dbReference type="GO" id="GO:0065002">
    <property type="term" value="P:intracellular protein transmembrane transport"/>
    <property type="evidence" value="ECO:0007669"/>
    <property type="project" value="TreeGrafter"/>
</dbReference>
<dbReference type="Proteomes" id="UP000527860">
    <property type="component" value="Unassembled WGS sequence"/>
</dbReference>
<evidence type="ECO:0000256" key="5">
    <source>
        <dbReference type="HAMAP-Rule" id="MF_00902"/>
    </source>
</evidence>
<dbReference type="GeneID" id="77844330"/>
<feature type="transmembrane region" description="Helical" evidence="5">
    <location>
        <begin position="164"/>
        <end position="188"/>
    </location>
</feature>
<evidence type="ECO:0000313" key="8">
    <source>
        <dbReference type="EMBL" id="MDB0579564.1"/>
    </source>
</evidence>